<sequence length="457" mass="51921">MSDESKIRVAVLGCGMMGQEHISYMEKYSQISIQYLCDSNNEMLYKAASMVSSDVKPELFHAEKQLLERVDGIDLLVIATPNYMHTPHILRWAHFDIVILVEKPVAISEKQVQALKASSASFKAKIWVAMEYRFIPAIQKLYQLLPTIGPVKKITIRENRFPFLSKVQEWNKDINKTGDTLVEKCCHFFDLFRLLSDQEMMSCTSKVHRGLLDDHYGYDKRLDNPIPIIDSAYVLLDFEDKNSQNESKFHRSFSTASRQQNTLGCLELCMFADGSRHQEEIIVTGLKGRVEAYLPENKVFHYLRPTNETWTDRTLPPPKESIQETIIDCSDLSNVYEFADEIPKHAGHHYCSTAVEWKLLIDQVESWKHNGTFIPDVSLEDGIAAVEIGMSAQRNVSNKAEEDMKSLAISAFASQSCEHLLNLAIDVARSHPHLATHAKNMVDVGVSNEEEKGGSDY</sequence>
<evidence type="ECO:0000313" key="4">
    <source>
        <dbReference type="Proteomes" id="UP001054902"/>
    </source>
</evidence>
<dbReference type="InterPro" id="IPR004104">
    <property type="entry name" value="Gfo/Idh/MocA-like_OxRdtase_C"/>
</dbReference>
<dbReference type="InterPro" id="IPR036291">
    <property type="entry name" value="NAD(P)-bd_dom_sf"/>
</dbReference>
<dbReference type="PANTHER" id="PTHR43593">
    <property type="match status" value="1"/>
</dbReference>
<evidence type="ECO:0000259" key="1">
    <source>
        <dbReference type="Pfam" id="PF01408"/>
    </source>
</evidence>
<organism evidence="3 4">
    <name type="scientific">Chaetoceros tenuissimus</name>
    <dbReference type="NCBI Taxonomy" id="426638"/>
    <lineage>
        <taxon>Eukaryota</taxon>
        <taxon>Sar</taxon>
        <taxon>Stramenopiles</taxon>
        <taxon>Ochrophyta</taxon>
        <taxon>Bacillariophyta</taxon>
        <taxon>Coscinodiscophyceae</taxon>
        <taxon>Chaetocerotophycidae</taxon>
        <taxon>Chaetocerotales</taxon>
        <taxon>Chaetocerotaceae</taxon>
        <taxon>Chaetoceros</taxon>
    </lineage>
</organism>
<dbReference type="Pfam" id="PF01408">
    <property type="entry name" value="GFO_IDH_MocA"/>
    <property type="match status" value="1"/>
</dbReference>
<dbReference type="Pfam" id="PF02894">
    <property type="entry name" value="GFO_IDH_MocA_C"/>
    <property type="match status" value="1"/>
</dbReference>
<evidence type="ECO:0000313" key="3">
    <source>
        <dbReference type="EMBL" id="GFH58489.1"/>
    </source>
</evidence>
<dbReference type="InterPro" id="IPR050424">
    <property type="entry name" value="Gfo-Idh-MocA_inositol_DH"/>
</dbReference>
<reference evidence="3 4" key="1">
    <citation type="journal article" date="2021" name="Sci. Rep.">
        <title>The genome of the diatom Chaetoceros tenuissimus carries an ancient integrated fragment of an extant virus.</title>
        <authorList>
            <person name="Hongo Y."/>
            <person name="Kimura K."/>
            <person name="Takaki Y."/>
            <person name="Yoshida Y."/>
            <person name="Baba S."/>
            <person name="Kobayashi G."/>
            <person name="Nagasaki K."/>
            <person name="Hano T."/>
            <person name="Tomaru Y."/>
        </authorList>
    </citation>
    <scope>NUCLEOTIDE SEQUENCE [LARGE SCALE GENOMIC DNA]</scope>
    <source>
        <strain evidence="3 4">NIES-3715</strain>
    </source>
</reference>
<gene>
    <name evidence="3" type="ORF">CTEN210_14965</name>
</gene>
<feature type="domain" description="Gfo/Idh/MocA-like oxidoreductase C-terminal" evidence="2">
    <location>
        <begin position="148"/>
        <end position="398"/>
    </location>
</feature>
<name>A0AAD3HCU0_9STRA</name>
<proteinExistence type="predicted"/>
<dbReference type="EMBL" id="BLLK01000062">
    <property type="protein sequence ID" value="GFH58489.1"/>
    <property type="molecule type" value="Genomic_DNA"/>
</dbReference>
<dbReference type="GO" id="GO:0000166">
    <property type="term" value="F:nucleotide binding"/>
    <property type="evidence" value="ECO:0007669"/>
    <property type="project" value="InterPro"/>
</dbReference>
<evidence type="ECO:0008006" key="5">
    <source>
        <dbReference type="Google" id="ProtNLM"/>
    </source>
</evidence>
<dbReference type="InterPro" id="IPR000683">
    <property type="entry name" value="Gfo/Idh/MocA-like_OxRdtase_N"/>
</dbReference>
<dbReference type="AlphaFoldDB" id="A0AAD3HCU0"/>
<dbReference type="Gene3D" id="3.40.50.720">
    <property type="entry name" value="NAD(P)-binding Rossmann-like Domain"/>
    <property type="match status" value="1"/>
</dbReference>
<dbReference type="Gene3D" id="3.30.360.10">
    <property type="entry name" value="Dihydrodipicolinate Reductase, domain 2"/>
    <property type="match status" value="1"/>
</dbReference>
<keyword evidence="4" id="KW-1185">Reference proteome</keyword>
<dbReference type="SUPFAM" id="SSF55347">
    <property type="entry name" value="Glyceraldehyde-3-phosphate dehydrogenase-like, C-terminal domain"/>
    <property type="match status" value="1"/>
</dbReference>
<evidence type="ECO:0000259" key="2">
    <source>
        <dbReference type="Pfam" id="PF02894"/>
    </source>
</evidence>
<accession>A0AAD3HCU0</accession>
<dbReference type="Proteomes" id="UP001054902">
    <property type="component" value="Unassembled WGS sequence"/>
</dbReference>
<dbReference type="PANTHER" id="PTHR43593:SF1">
    <property type="entry name" value="INOSITOL 2-DEHYDROGENASE"/>
    <property type="match status" value="1"/>
</dbReference>
<comment type="caution">
    <text evidence="3">The sequence shown here is derived from an EMBL/GenBank/DDBJ whole genome shotgun (WGS) entry which is preliminary data.</text>
</comment>
<protein>
    <recommendedName>
        <fullName evidence="5">Gfo/Idh/MocA-like oxidoreductase N-terminal domain-containing protein</fullName>
    </recommendedName>
</protein>
<feature type="domain" description="Gfo/Idh/MocA-like oxidoreductase N-terminal" evidence="1">
    <location>
        <begin position="7"/>
        <end position="128"/>
    </location>
</feature>
<dbReference type="SUPFAM" id="SSF51735">
    <property type="entry name" value="NAD(P)-binding Rossmann-fold domains"/>
    <property type="match status" value="1"/>
</dbReference>